<dbReference type="EMBL" id="WHWB01033845">
    <property type="protein sequence ID" value="KAJ7416220.1"/>
    <property type="molecule type" value="Genomic_DNA"/>
</dbReference>
<accession>A0ABQ9D7M8</accession>
<evidence type="ECO:0000313" key="1">
    <source>
        <dbReference type="EMBL" id="KAJ7416220.1"/>
    </source>
</evidence>
<name>A0ABQ9D7M8_9PASS</name>
<gene>
    <name evidence="1" type="ORF">WISP_72895</name>
</gene>
<evidence type="ECO:0000313" key="2">
    <source>
        <dbReference type="Proteomes" id="UP001145742"/>
    </source>
</evidence>
<proteinExistence type="predicted"/>
<dbReference type="Proteomes" id="UP001145742">
    <property type="component" value="Unassembled WGS sequence"/>
</dbReference>
<reference evidence="1" key="1">
    <citation type="submission" date="2019-10" db="EMBL/GenBank/DDBJ databases">
        <authorList>
            <person name="Soares A.E.R."/>
            <person name="Aleixo A."/>
            <person name="Schneider P."/>
            <person name="Miyaki C.Y."/>
            <person name="Schneider M.P."/>
            <person name="Mello C."/>
            <person name="Vasconcelos A.T.R."/>
        </authorList>
    </citation>
    <scope>NUCLEOTIDE SEQUENCE</scope>
    <source>
        <tissue evidence="1">Muscle</tissue>
    </source>
</reference>
<keyword evidence="2" id="KW-1185">Reference proteome</keyword>
<comment type="caution">
    <text evidence="1">The sequence shown here is derived from an EMBL/GenBank/DDBJ whole genome shotgun (WGS) entry which is preliminary data.</text>
</comment>
<sequence length="163" mass="18721">MLMRTQLRWAGHVSRMEDHRLPEIVLYGELATDCCRRGAPKKRYKDCLKQHLSLGHIDHHQWISSWDSWRHTIHNAAASFENTHRVSLKEKRPLGEKVPRQYHQRRLLVVPFAIRLAYPTLASLASRMLAASVGRALPKSSFMKPGQDDEGVLEVCPSGFCIQ</sequence>
<protein>
    <submittedName>
        <fullName evidence="1">Uncharacterized protein</fullName>
    </submittedName>
</protein>
<organism evidence="1 2">
    <name type="scientific">Willisornis vidua</name>
    <name type="common">Xingu scale-backed antbird</name>
    <dbReference type="NCBI Taxonomy" id="1566151"/>
    <lineage>
        <taxon>Eukaryota</taxon>
        <taxon>Metazoa</taxon>
        <taxon>Chordata</taxon>
        <taxon>Craniata</taxon>
        <taxon>Vertebrata</taxon>
        <taxon>Euteleostomi</taxon>
        <taxon>Archelosauria</taxon>
        <taxon>Archosauria</taxon>
        <taxon>Dinosauria</taxon>
        <taxon>Saurischia</taxon>
        <taxon>Theropoda</taxon>
        <taxon>Coelurosauria</taxon>
        <taxon>Aves</taxon>
        <taxon>Neognathae</taxon>
        <taxon>Neoaves</taxon>
        <taxon>Telluraves</taxon>
        <taxon>Australaves</taxon>
        <taxon>Passeriformes</taxon>
        <taxon>Thamnophilidae</taxon>
        <taxon>Willisornis</taxon>
    </lineage>
</organism>